<dbReference type="CDD" id="cd00096">
    <property type="entry name" value="Ig"/>
    <property type="match status" value="1"/>
</dbReference>
<comment type="caution">
    <text evidence="5">The sequence shown here is derived from an EMBL/GenBank/DDBJ whole genome shotgun (WGS) entry which is preliminary data.</text>
</comment>
<dbReference type="AlphaFoldDB" id="A0AAE1PZY3"/>
<dbReference type="PANTHER" id="PTHR23278">
    <property type="entry name" value="SIDESTEP PROTEIN"/>
    <property type="match status" value="1"/>
</dbReference>
<feature type="compositionally biased region" description="Gly residues" evidence="1">
    <location>
        <begin position="423"/>
        <end position="434"/>
    </location>
</feature>
<accession>A0AAE1PZY3</accession>
<dbReference type="SMART" id="SM00409">
    <property type="entry name" value="IG"/>
    <property type="match status" value="1"/>
</dbReference>
<dbReference type="Proteomes" id="UP001292094">
    <property type="component" value="Unassembled WGS sequence"/>
</dbReference>
<dbReference type="SUPFAM" id="SSF48726">
    <property type="entry name" value="Immunoglobulin"/>
    <property type="match status" value="1"/>
</dbReference>
<feature type="compositionally biased region" description="Gly residues" evidence="1">
    <location>
        <begin position="377"/>
        <end position="388"/>
    </location>
</feature>
<feature type="region of interest" description="Disordered" evidence="1">
    <location>
        <begin position="295"/>
        <end position="455"/>
    </location>
</feature>
<protein>
    <submittedName>
        <fullName evidence="5">Uncharacterized protein</fullName>
    </submittedName>
</protein>
<feature type="domain" description="Fibronectin type-III" evidence="4">
    <location>
        <begin position="157"/>
        <end position="249"/>
    </location>
</feature>
<feature type="compositionally biased region" description="Polar residues" evidence="1">
    <location>
        <begin position="328"/>
        <end position="337"/>
    </location>
</feature>
<evidence type="ECO:0000313" key="5">
    <source>
        <dbReference type="EMBL" id="KAK4316900.1"/>
    </source>
</evidence>
<dbReference type="Gene3D" id="2.60.40.10">
    <property type="entry name" value="Immunoglobulins"/>
    <property type="match status" value="2"/>
</dbReference>
<dbReference type="PANTHER" id="PTHR23278:SF19">
    <property type="entry name" value="OBSCURIN"/>
    <property type="match status" value="1"/>
</dbReference>
<keyword evidence="6" id="KW-1185">Reference proteome</keyword>
<name>A0AAE1PZY3_9EUCA</name>
<evidence type="ECO:0000259" key="3">
    <source>
        <dbReference type="PROSITE" id="PS50835"/>
    </source>
</evidence>
<proteinExistence type="predicted"/>
<feature type="region of interest" description="Disordered" evidence="1">
    <location>
        <begin position="509"/>
        <end position="768"/>
    </location>
</feature>
<dbReference type="InterPro" id="IPR007110">
    <property type="entry name" value="Ig-like_dom"/>
</dbReference>
<keyword evidence="2" id="KW-0472">Membrane</keyword>
<feature type="compositionally biased region" description="Low complexity" evidence="1">
    <location>
        <begin position="520"/>
        <end position="536"/>
    </location>
</feature>
<feature type="compositionally biased region" description="Gly residues" evidence="1">
    <location>
        <begin position="743"/>
        <end position="755"/>
    </location>
</feature>
<dbReference type="InterPro" id="IPR013783">
    <property type="entry name" value="Ig-like_fold"/>
</dbReference>
<evidence type="ECO:0000313" key="6">
    <source>
        <dbReference type="Proteomes" id="UP001292094"/>
    </source>
</evidence>
<dbReference type="CDD" id="cd00063">
    <property type="entry name" value="FN3"/>
    <property type="match status" value="1"/>
</dbReference>
<dbReference type="InterPro" id="IPR003598">
    <property type="entry name" value="Ig_sub2"/>
</dbReference>
<gene>
    <name evidence="5" type="ORF">Pmani_011973</name>
</gene>
<dbReference type="SMART" id="SM00408">
    <property type="entry name" value="IGc2"/>
    <property type="match status" value="1"/>
</dbReference>
<reference evidence="5" key="1">
    <citation type="submission" date="2023-11" db="EMBL/GenBank/DDBJ databases">
        <title>Genome assemblies of two species of porcelain crab, Petrolisthes cinctipes and Petrolisthes manimaculis (Anomura: Porcellanidae).</title>
        <authorList>
            <person name="Angst P."/>
        </authorList>
    </citation>
    <scope>NUCLEOTIDE SEQUENCE</scope>
    <source>
        <strain evidence="5">PB745_02</strain>
        <tissue evidence="5">Gill</tissue>
    </source>
</reference>
<dbReference type="SUPFAM" id="SSF49265">
    <property type="entry name" value="Fibronectin type III"/>
    <property type="match status" value="1"/>
</dbReference>
<dbReference type="PROSITE" id="PS50835">
    <property type="entry name" value="IG_LIKE"/>
    <property type="match status" value="1"/>
</dbReference>
<evidence type="ECO:0000256" key="1">
    <source>
        <dbReference type="SAM" id="MobiDB-lite"/>
    </source>
</evidence>
<dbReference type="EMBL" id="JAWZYT010000973">
    <property type="protein sequence ID" value="KAK4316900.1"/>
    <property type="molecule type" value="Genomic_DNA"/>
</dbReference>
<keyword evidence="2" id="KW-1133">Transmembrane helix</keyword>
<feature type="compositionally biased region" description="Basic and acidic residues" evidence="1">
    <location>
        <begin position="538"/>
        <end position="718"/>
    </location>
</feature>
<feature type="transmembrane region" description="Helical" evidence="2">
    <location>
        <begin position="263"/>
        <end position="284"/>
    </location>
</feature>
<feature type="compositionally biased region" description="Gly residues" evidence="1">
    <location>
        <begin position="314"/>
        <end position="325"/>
    </location>
</feature>
<feature type="compositionally biased region" description="Low complexity" evidence="1">
    <location>
        <begin position="338"/>
        <end position="355"/>
    </location>
</feature>
<sequence>PPEVELRMGPPLEGTVVNEDTNLYLTCHVDANPPPHKLIFKHQGVEVYQDKSARVLVNGNNLVLNRIRRTQAGEYSCSGTNSEGTGASTPLNLTVLYAPVCAVAEDVWGEPGNTVRAMCRVQASPSNAIHFYWVWVTDSYSRRVIPSLVRSSAPPSAPVNCTLSGVGQEVVRVSCQPGHPSSMPQTYRLQIYESNTMRLYHNVTNHLPRFVVRGLTSGQDYMVYVASFTPYGHSPYRLVEAFTYTTAENRMRSQSTLADLPTILTFVGGVGGIVVLVVIVIAFIRLRIRKRSHKCVRRTATATDSQLPKDSGDKGQGSKVGGGTGSDNHISSSSSKPTINTTTNTTTTTTTTITIPGRKGGKEAVPIRPIIKDRGSSGSGGGGSGDNGGRSVTQGRTVLFVEPPRPHPTQPLPRRPTLKGPNGDLGGGGGGGHLSGHLSGHYTRGSSYPDTLHVPRSQDTLHVPRQDALHVPRQDSIHMSRDYSDRDWDRHDMGRDPLLYRDVPITRYRSLPDNRTEPHGPYGSPRGPLRGPSGPYNTRERDFVRDHHIRDFPPRDRERDLPPRDRERDFPRDRDLVRERDLPPRERDLPPRERDLPPRDRDLPPRERDLPTRDRDLPTRDRDLPPRERDLPPRERDLIPPRERDLPHRKSDLPTRKSDIPTRDRDLPPRERDLAPRERDLAPRERDLPPRERDLIARERDLPIREVGGGRELPRDPTRGPPVRSLSQDHQYPVSCMKKSPSAGGGMGRRGGEGGYRSLPRPAKSHRAENDALLKYRSLDRRFDLPFSGARPDPSTEDTVVVGVNEGIGSTGPGIGVGNTAGRRYEKMYHVYHDKAHHDTHHHDMDESFV</sequence>
<dbReference type="Pfam" id="PF13927">
    <property type="entry name" value="Ig_3"/>
    <property type="match status" value="1"/>
</dbReference>
<feature type="region of interest" description="Disordered" evidence="1">
    <location>
        <begin position="469"/>
        <end position="496"/>
    </location>
</feature>
<organism evidence="5 6">
    <name type="scientific">Petrolisthes manimaculis</name>
    <dbReference type="NCBI Taxonomy" id="1843537"/>
    <lineage>
        <taxon>Eukaryota</taxon>
        <taxon>Metazoa</taxon>
        <taxon>Ecdysozoa</taxon>
        <taxon>Arthropoda</taxon>
        <taxon>Crustacea</taxon>
        <taxon>Multicrustacea</taxon>
        <taxon>Malacostraca</taxon>
        <taxon>Eumalacostraca</taxon>
        <taxon>Eucarida</taxon>
        <taxon>Decapoda</taxon>
        <taxon>Pleocyemata</taxon>
        <taxon>Anomura</taxon>
        <taxon>Galatheoidea</taxon>
        <taxon>Porcellanidae</taxon>
        <taxon>Petrolisthes</taxon>
    </lineage>
</organism>
<dbReference type="InterPro" id="IPR003599">
    <property type="entry name" value="Ig_sub"/>
</dbReference>
<dbReference type="InterPro" id="IPR036116">
    <property type="entry name" value="FN3_sf"/>
</dbReference>
<feature type="domain" description="Ig-like" evidence="3">
    <location>
        <begin position="2"/>
        <end position="94"/>
    </location>
</feature>
<dbReference type="InterPro" id="IPR003961">
    <property type="entry name" value="FN3_dom"/>
</dbReference>
<keyword evidence="2" id="KW-0812">Transmembrane</keyword>
<dbReference type="InterPro" id="IPR036179">
    <property type="entry name" value="Ig-like_dom_sf"/>
</dbReference>
<evidence type="ECO:0000256" key="2">
    <source>
        <dbReference type="SAM" id="Phobius"/>
    </source>
</evidence>
<evidence type="ECO:0000259" key="4">
    <source>
        <dbReference type="PROSITE" id="PS50853"/>
    </source>
</evidence>
<dbReference type="SMART" id="SM00060">
    <property type="entry name" value="FN3"/>
    <property type="match status" value="1"/>
</dbReference>
<dbReference type="PROSITE" id="PS50853">
    <property type="entry name" value="FN3"/>
    <property type="match status" value="1"/>
</dbReference>
<feature type="non-terminal residue" evidence="5">
    <location>
        <position position="1"/>
    </location>
</feature>